<reference evidence="3" key="1">
    <citation type="journal article" date="2019" name="Gigascience">
        <title>De novo genome assembly of the endangered Acer yangbiense, a plant species with extremely small populations endemic to Yunnan Province, China.</title>
        <authorList>
            <person name="Yang J."/>
            <person name="Wariss H.M."/>
            <person name="Tao L."/>
            <person name="Zhang R."/>
            <person name="Yun Q."/>
            <person name="Hollingsworth P."/>
            <person name="Dao Z."/>
            <person name="Luo G."/>
            <person name="Guo H."/>
            <person name="Ma Y."/>
            <person name="Sun W."/>
        </authorList>
    </citation>
    <scope>NUCLEOTIDE SEQUENCE [LARGE SCALE GENOMIC DNA]</scope>
    <source>
        <strain evidence="3">cv. Malutang</strain>
    </source>
</reference>
<sequence length="382" mass="42619">MDDTSANSGRMGFTGASSSPDAVKRVVSSSSMEKKKKKKNSFDQRDCKYPRMKPTGAGNDSVRHHIKKMDPICKTRKKSSISHQLSVDEDVDLEQLDTDGCLDDRDCMWLSSDCSSSTSFFEEHKLSGPFHLVADDCLISRLSTLADSYLRLDNGSMPFNNGSCFDYTKATSLAPKTTSPDTQQILENFQSCDKSLTPTRIDFDSCYQISSDTEGKGYLNLDEDSLVNLNGEDSRWISDTDSEWDNFSFGFPSPSYRSSCGSEAKSSNFSASPTFEVEHGKLQHDLSSEPASEAIDLEDSNEHEPLFWPFGCEHDWSSEEAWKCFSMSPRKGLMIVKTPERTSLRSIGSQLHKLGSAASKILELKQRNNNNKGVKKNQPRAF</sequence>
<dbReference type="EMBL" id="VAHF01000001">
    <property type="protein sequence ID" value="TXG72854.1"/>
    <property type="molecule type" value="Genomic_DNA"/>
</dbReference>
<keyword evidence="3" id="KW-1185">Reference proteome</keyword>
<evidence type="ECO:0000313" key="3">
    <source>
        <dbReference type="Proteomes" id="UP000323000"/>
    </source>
</evidence>
<feature type="region of interest" description="Disordered" evidence="1">
    <location>
        <begin position="1"/>
        <end position="65"/>
    </location>
</feature>
<accession>A0A5C7IVG4</accession>
<evidence type="ECO:0000313" key="2">
    <source>
        <dbReference type="EMBL" id="TXG72854.1"/>
    </source>
</evidence>
<name>A0A5C7IVG4_9ROSI</name>
<proteinExistence type="predicted"/>
<dbReference type="PANTHER" id="PTHR36707:SF1">
    <property type="entry name" value="T20M3.17 PROTEIN"/>
    <property type="match status" value="1"/>
</dbReference>
<dbReference type="PANTHER" id="PTHR36707">
    <property type="entry name" value="T20M3.17 PROTEIN"/>
    <property type="match status" value="1"/>
</dbReference>
<organism evidence="2 3">
    <name type="scientific">Acer yangbiense</name>
    <dbReference type="NCBI Taxonomy" id="1000413"/>
    <lineage>
        <taxon>Eukaryota</taxon>
        <taxon>Viridiplantae</taxon>
        <taxon>Streptophyta</taxon>
        <taxon>Embryophyta</taxon>
        <taxon>Tracheophyta</taxon>
        <taxon>Spermatophyta</taxon>
        <taxon>Magnoliopsida</taxon>
        <taxon>eudicotyledons</taxon>
        <taxon>Gunneridae</taxon>
        <taxon>Pentapetalae</taxon>
        <taxon>rosids</taxon>
        <taxon>malvids</taxon>
        <taxon>Sapindales</taxon>
        <taxon>Sapindaceae</taxon>
        <taxon>Hippocastanoideae</taxon>
        <taxon>Acereae</taxon>
        <taxon>Acer</taxon>
    </lineage>
</organism>
<dbReference type="AlphaFoldDB" id="A0A5C7IVG4"/>
<protein>
    <submittedName>
        <fullName evidence="2">Uncharacterized protein</fullName>
    </submittedName>
</protein>
<dbReference type="OrthoDB" id="773993at2759"/>
<evidence type="ECO:0000256" key="1">
    <source>
        <dbReference type="SAM" id="MobiDB-lite"/>
    </source>
</evidence>
<comment type="caution">
    <text evidence="2">The sequence shown here is derived from an EMBL/GenBank/DDBJ whole genome shotgun (WGS) entry which is preliminary data.</text>
</comment>
<gene>
    <name evidence="2" type="ORF">EZV62_001433</name>
</gene>
<feature type="compositionally biased region" description="Basic and acidic residues" evidence="1">
    <location>
        <begin position="40"/>
        <end position="49"/>
    </location>
</feature>
<dbReference type="Proteomes" id="UP000323000">
    <property type="component" value="Chromosome 1"/>
</dbReference>